<dbReference type="STRING" id="1238424.J07HQW1_02377"/>
<dbReference type="Proteomes" id="UP000030649">
    <property type="component" value="Unassembled WGS sequence"/>
</dbReference>
<dbReference type="InterPro" id="IPR003607">
    <property type="entry name" value="HD/PDEase_dom"/>
</dbReference>
<gene>
    <name evidence="2" type="ORF">J07HQW1_02377</name>
</gene>
<protein>
    <recommendedName>
        <fullName evidence="1">HD domain-containing protein</fullName>
    </recommendedName>
</protein>
<evidence type="ECO:0000313" key="3">
    <source>
        <dbReference type="Proteomes" id="UP000030649"/>
    </source>
</evidence>
<accession>U1PJJ0</accession>
<dbReference type="HOGENOM" id="CLU_068640_1_0_2"/>
<evidence type="ECO:0000313" key="2">
    <source>
        <dbReference type="EMBL" id="ERG92341.1"/>
    </source>
</evidence>
<sequence>MQSCRIHVGLNTRAISLICMIHSHSPQILDTQYRTDNVMAQSGSVDVEDRQYDPDDDHEFPTERLNTVLPEILSDPEITTYLQAQNVNAVTRKEYNDHGTKHIEIVRNRALRLYELLKTSDIEFNGATEQGLCDADEPVIIALAATLHDVGHVVHRDNHAYYSIPLAADILDRFLSRFDFYDIEQQVRMKAEILHAILCHHTAEDPLTTEAGIIRVADALDMERGRSRIPYKKGGRGIDTLSSQAIDRVSLKSGSDSPVLVEIEMVNAAGVYQVDNLLKAKLRDSGLQEHVRIVAVNTRSGDQLVEQIEL</sequence>
<dbReference type="CDD" id="cd00077">
    <property type="entry name" value="HDc"/>
    <property type="match status" value="1"/>
</dbReference>
<dbReference type="SUPFAM" id="SSF109604">
    <property type="entry name" value="HD-domain/PDEase-like"/>
    <property type="match status" value="1"/>
</dbReference>
<dbReference type="AlphaFoldDB" id="U1PJJ0"/>
<evidence type="ECO:0000259" key="1">
    <source>
        <dbReference type="Pfam" id="PF01966"/>
    </source>
</evidence>
<organism evidence="2 3">
    <name type="scientific">Haloquadratum walsbyi J07HQW1</name>
    <dbReference type="NCBI Taxonomy" id="1238424"/>
    <lineage>
        <taxon>Archaea</taxon>
        <taxon>Methanobacteriati</taxon>
        <taxon>Methanobacteriota</taxon>
        <taxon>Stenosarchaea group</taxon>
        <taxon>Halobacteria</taxon>
        <taxon>Halobacteriales</taxon>
        <taxon>Haloferacaceae</taxon>
        <taxon>Haloquadratum</taxon>
    </lineage>
</organism>
<dbReference type="PANTHER" id="PTHR40517">
    <property type="entry name" value="METAL-DEPENDENT PHOSPHOHYDROLASE, HD SUPERFAMILY-RELATED"/>
    <property type="match status" value="1"/>
</dbReference>
<reference evidence="2 3" key="1">
    <citation type="journal article" date="2013" name="PLoS ONE">
        <title>Assembly-driven community genomics of a hypersaline microbial ecosystem.</title>
        <authorList>
            <person name="Podell S."/>
            <person name="Ugalde J.A."/>
            <person name="Narasingarao P."/>
            <person name="Banfield J.F."/>
            <person name="Heidelberg K.B."/>
            <person name="Allen E.E."/>
        </authorList>
    </citation>
    <scope>NUCLEOTIDE SEQUENCE [LARGE SCALE GENOMIC DNA]</scope>
    <source>
        <strain evidence="3">J07HQW1</strain>
    </source>
</reference>
<dbReference type="Pfam" id="PF01966">
    <property type="entry name" value="HD"/>
    <property type="match status" value="1"/>
</dbReference>
<dbReference type="Gene3D" id="1.10.3210.10">
    <property type="entry name" value="Hypothetical protein af1432"/>
    <property type="match status" value="1"/>
</dbReference>
<proteinExistence type="predicted"/>
<dbReference type="EMBL" id="KE356560">
    <property type="protein sequence ID" value="ERG92341.1"/>
    <property type="molecule type" value="Genomic_DNA"/>
</dbReference>
<dbReference type="PANTHER" id="PTHR40517:SF1">
    <property type="entry name" value="METAL-DEPENDENT PHOSPHOHYDROLASE, HD SUPERFAMILY-RELATED"/>
    <property type="match status" value="1"/>
</dbReference>
<dbReference type="InterPro" id="IPR039967">
    <property type="entry name" value="MJ1020-like"/>
</dbReference>
<name>U1PJJ0_9EURY</name>
<feature type="domain" description="HD" evidence="1">
    <location>
        <begin position="136"/>
        <end position="222"/>
    </location>
</feature>
<dbReference type="InterPro" id="IPR006674">
    <property type="entry name" value="HD_domain"/>
</dbReference>